<sequence>MKKISFKDFECIMSYDVAKKQDPCIEIEFCVDGCVEYQSSWLGKMIDEETNKSIYWVGLVEDGSQAYDFDSFEQLVNANIFYGKSIKDIWNLVTLLSIDACDVQERLPFYLG</sequence>
<dbReference type="Proteomes" id="UP000235589">
    <property type="component" value="Chromosome"/>
</dbReference>
<accession>A0A2K9P0U1</accession>
<dbReference type="AlphaFoldDB" id="A0A2K9P0U1"/>
<dbReference type="EMBL" id="CP020991">
    <property type="protein sequence ID" value="AUO18884.1"/>
    <property type="molecule type" value="Genomic_DNA"/>
</dbReference>
<evidence type="ECO:0000313" key="2">
    <source>
        <dbReference type="Proteomes" id="UP000235589"/>
    </source>
</evidence>
<dbReference type="OrthoDB" id="2082532at2"/>
<protein>
    <submittedName>
        <fullName evidence="1">Uncharacterized protein</fullName>
    </submittedName>
</protein>
<proteinExistence type="predicted"/>
<evidence type="ECO:0000313" key="1">
    <source>
        <dbReference type="EMBL" id="AUO18884.1"/>
    </source>
</evidence>
<keyword evidence="2" id="KW-1185">Reference proteome</keyword>
<gene>
    <name evidence="1" type="ORF">B9O19_00701</name>
</gene>
<dbReference type="RefSeq" id="WP_102365136.1">
    <property type="nucleotide sequence ID" value="NZ_CP020991.1"/>
</dbReference>
<dbReference type="KEGG" id="mpec:B9O19_00701"/>
<dbReference type="GeneID" id="98062127"/>
<name>A0A2K9P0U1_9FIRM</name>
<reference evidence="1 2" key="1">
    <citation type="submission" date="2017-04" db="EMBL/GenBank/DDBJ databases">
        <title>Monoglobus pectinilyticus 14 draft genome.</title>
        <authorList>
            <person name="Kim C."/>
            <person name="Rosendale D.I."/>
            <person name="Kelly W.J."/>
            <person name="Tannock G.W."/>
            <person name="Patchett M.L."/>
            <person name="Jordens J.Z."/>
        </authorList>
    </citation>
    <scope>NUCLEOTIDE SEQUENCE [LARGE SCALE GENOMIC DNA]</scope>
    <source>
        <strain evidence="1 2">14</strain>
    </source>
</reference>
<organism evidence="1 2">
    <name type="scientific">Monoglobus pectinilyticus</name>
    <dbReference type="NCBI Taxonomy" id="1981510"/>
    <lineage>
        <taxon>Bacteria</taxon>
        <taxon>Bacillati</taxon>
        <taxon>Bacillota</taxon>
        <taxon>Clostridia</taxon>
        <taxon>Monoglobales</taxon>
        <taxon>Monoglobaceae</taxon>
        <taxon>Monoglobus</taxon>
    </lineage>
</organism>